<name>A0ABW0F1F6_9HYPH</name>
<keyword evidence="2" id="KW-1185">Reference proteome</keyword>
<accession>A0ABW0F1F6</accession>
<dbReference type="EMBL" id="JBHSLI010000001">
    <property type="protein sequence ID" value="MFC5292393.1"/>
    <property type="molecule type" value="Genomic_DNA"/>
</dbReference>
<dbReference type="RefSeq" id="WP_311734758.1">
    <property type="nucleotide sequence ID" value="NZ_JAOAOS010000001.1"/>
</dbReference>
<proteinExistence type="predicted"/>
<organism evidence="1 2">
    <name type="scientific">Bosea minatitlanensis</name>
    <dbReference type="NCBI Taxonomy" id="128782"/>
    <lineage>
        <taxon>Bacteria</taxon>
        <taxon>Pseudomonadati</taxon>
        <taxon>Pseudomonadota</taxon>
        <taxon>Alphaproteobacteria</taxon>
        <taxon>Hyphomicrobiales</taxon>
        <taxon>Boseaceae</taxon>
        <taxon>Bosea</taxon>
    </lineage>
</organism>
<evidence type="ECO:0000313" key="2">
    <source>
        <dbReference type="Proteomes" id="UP001595976"/>
    </source>
</evidence>
<gene>
    <name evidence="1" type="ORF">ACFPK2_05240</name>
</gene>
<dbReference type="Proteomes" id="UP001595976">
    <property type="component" value="Unassembled WGS sequence"/>
</dbReference>
<comment type="caution">
    <text evidence="1">The sequence shown here is derived from an EMBL/GenBank/DDBJ whole genome shotgun (WGS) entry which is preliminary data.</text>
</comment>
<sequence>MVRVEFLKPALPAEARQPCADPVNLPDRSLSAREVGTHWGRDRANLRICEQRRASAVNALEAAQ</sequence>
<evidence type="ECO:0000313" key="1">
    <source>
        <dbReference type="EMBL" id="MFC5292393.1"/>
    </source>
</evidence>
<reference evidence="2" key="1">
    <citation type="journal article" date="2019" name="Int. J. Syst. Evol. Microbiol.">
        <title>The Global Catalogue of Microorganisms (GCM) 10K type strain sequencing project: providing services to taxonomists for standard genome sequencing and annotation.</title>
        <authorList>
            <consortium name="The Broad Institute Genomics Platform"/>
            <consortium name="The Broad Institute Genome Sequencing Center for Infectious Disease"/>
            <person name="Wu L."/>
            <person name="Ma J."/>
        </authorList>
    </citation>
    <scope>NUCLEOTIDE SEQUENCE [LARGE SCALE GENOMIC DNA]</scope>
    <source>
        <strain evidence="2">CGMCC 1.15643</strain>
    </source>
</reference>
<protein>
    <submittedName>
        <fullName evidence="1">Uncharacterized protein</fullName>
    </submittedName>
</protein>